<organism evidence="1 2">
    <name type="scientific">Portunus trituberculatus</name>
    <name type="common">Swimming crab</name>
    <name type="synonym">Neptunus trituberculatus</name>
    <dbReference type="NCBI Taxonomy" id="210409"/>
    <lineage>
        <taxon>Eukaryota</taxon>
        <taxon>Metazoa</taxon>
        <taxon>Ecdysozoa</taxon>
        <taxon>Arthropoda</taxon>
        <taxon>Crustacea</taxon>
        <taxon>Multicrustacea</taxon>
        <taxon>Malacostraca</taxon>
        <taxon>Eumalacostraca</taxon>
        <taxon>Eucarida</taxon>
        <taxon>Decapoda</taxon>
        <taxon>Pleocyemata</taxon>
        <taxon>Brachyura</taxon>
        <taxon>Eubrachyura</taxon>
        <taxon>Portunoidea</taxon>
        <taxon>Portunidae</taxon>
        <taxon>Portuninae</taxon>
        <taxon>Portunus</taxon>
    </lineage>
</organism>
<reference evidence="1 2" key="1">
    <citation type="submission" date="2019-05" db="EMBL/GenBank/DDBJ databases">
        <title>Another draft genome of Portunus trituberculatus and its Hox gene families provides insights of decapod evolution.</title>
        <authorList>
            <person name="Jeong J.-H."/>
            <person name="Song I."/>
            <person name="Kim S."/>
            <person name="Choi T."/>
            <person name="Kim D."/>
            <person name="Ryu S."/>
            <person name="Kim W."/>
        </authorList>
    </citation>
    <scope>NUCLEOTIDE SEQUENCE [LARGE SCALE GENOMIC DNA]</scope>
    <source>
        <tissue evidence="1">Muscle</tissue>
    </source>
</reference>
<gene>
    <name evidence="1" type="ORF">E2C01_066399</name>
</gene>
<protein>
    <submittedName>
        <fullName evidence="1">Uncharacterized protein</fullName>
    </submittedName>
</protein>
<keyword evidence="2" id="KW-1185">Reference proteome</keyword>
<evidence type="ECO:0000313" key="2">
    <source>
        <dbReference type="Proteomes" id="UP000324222"/>
    </source>
</evidence>
<dbReference type="EMBL" id="VSRR010034155">
    <property type="protein sequence ID" value="MPC72106.1"/>
    <property type="molecule type" value="Genomic_DNA"/>
</dbReference>
<comment type="caution">
    <text evidence="1">The sequence shown here is derived from an EMBL/GenBank/DDBJ whole genome shotgun (WGS) entry which is preliminary data.</text>
</comment>
<accession>A0A5B7HQ60</accession>
<proteinExistence type="predicted"/>
<dbReference type="AlphaFoldDB" id="A0A5B7HQ60"/>
<sequence>MHTWRLEWDTTLTDKGNGLSLCRATAVHCLSGEKDIDGKKDSWRDIADRGSTRASAFQYMSGCVSGSLGLSGARPRRWGPVHDGKTRAGGPESSRVVASGCGRHREWLEVARTGCYNSGIITTGFYLAEWLGIVNSP</sequence>
<dbReference type="Proteomes" id="UP000324222">
    <property type="component" value="Unassembled WGS sequence"/>
</dbReference>
<evidence type="ECO:0000313" key="1">
    <source>
        <dbReference type="EMBL" id="MPC72106.1"/>
    </source>
</evidence>
<name>A0A5B7HQ60_PORTR</name>